<dbReference type="AlphaFoldDB" id="A0A9W5QNA6"/>
<proteinExistence type="predicted"/>
<gene>
    <name evidence="1" type="ORF">IGM_06312</name>
</gene>
<accession>A0A9W5QNA6</accession>
<name>A0A9W5QNA6_BACCE</name>
<evidence type="ECO:0008006" key="3">
    <source>
        <dbReference type="Google" id="ProtNLM"/>
    </source>
</evidence>
<dbReference type="Pfam" id="PF10782">
    <property type="entry name" value="zf-C2HCIx2C"/>
    <property type="match status" value="1"/>
</dbReference>
<dbReference type="InterPro" id="IPR019718">
    <property type="entry name" value="DUF2602"/>
</dbReference>
<organism evidence="1 2">
    <name type="scientific">Bacillus cereus HuB4-4</name>
    <dbReference type="NCBI Taxonomy" id="1053211"/>
    <lineage>
        <taxon>Bacteria</taxon>
        <taxon>Bacillati</taxon>
        <taxon>Bacillota</taxon>
        <taxon>Bacilli</taxon>
        <taxon>Bacillales</taxon>
        <taxon>Bacillaceae</taxon>
        <taxon>Bacillus</taxon>
        <taxon>Bacillus cereus group</taxon>
    </lineage>
</organism>
<comment type="caution">
    <text evidence="1">The sequence shown here is derived from an EMBL/GenBank/DDBJ whole genome shotgun (WGS) entry which is preliminary data.</text>
</comment>
<protein>
    <recommendedName>
        <fullName evidence="3">Resolvase HTH domain-containing protein</fullName>
    </recommendedName>
</protein>
<sequence>MGCKHNTGARTYCIEDCKIGKEIYQFGTGLIFDEKDPKRKVKLKWDHLCQQAIVLRSKGYSYQKIANQLECHVSSLRK</sequence>
<evidence type="ECO:0000313" key="1">
    <source>
        <dbReference type="EMBL" id="EOP79333.1"/>
    </source>
</evidence>
<reference evidence="1 2" key="1">
    <citation type="submission" date="2012-12" db="EMBL/GenBank/DDBJ databases">
        <title>The Genome Sequence of Bacillus cereus HuB4-4.</title>
        <authorList>
            <consortium name="The Broad Institute Genome Sequencing Platform"/>
            <consortium name="The Broad Institute Genome Sequencing Center for Infectious Disease"/>
            <person name="Feldgarden M."/>
            <person name="Van der Auwera G.A."/>
            <person name="Mahillon J."/>
            <person name="Duprez V."/>
            <person name="Timmery S."/>
            <person name="Mattelet C."/>
            <person name="Dierick K."/>
            <person name="Sun M."/>
            <person name="Yu Z."/>
            <person name="Zhu L."/>
            <person name="Hu X."/>
            <person name="Shank E.B."/>
            <person name="Swiecicka I."/>
            <person name="Hansen B.M."/>
            <person name="Andrup L."/>
            <person name="Walker B."/>
            <person name="Young S.K."/>
            <person name="Zeng Q."/>
            <person name="Gargeya S."/>
            <person name="Fitzgerald M."/>
            <person name="Haas B."/>
            <person name="Abouelleil A."/>
            <person name="Alvarado L."/>
            <person name="Arachchi H.M."/>
            <person name="Berlin A.M."/>
            <person name="Chapman S.B."/>
            <person name="Dewar J."/>
            <person name="Goldberg J."/>
            <person name="Griggs A."/>
            <person name="Gujja S."/>
            <person name="Hansen M."/>
            <person name="Howarth C."/>
            <person name="Imamovic A."/>
            <person name="Larimer J."/>
            <person name="McCowan C."/>
            <person name="Murphy C."/>
            <person name="Neiman D."/>
            <person name="Pearson M."/>
            <person name="Priest M."/>
            <person name="Roberts A."/>
            <person name="Saif S."/>
            <person name="Shea T."/>
            <person name="Sisk P."/>
            <person name="Sykes S."/>
            <person name="Wortman J."/>
            <person name="Nusbaum C."/>
            <person name="Birren B."/>
        </authorList>
    </citation>
    <scope>NUCLEOTIDE SEQUENCE [LARGE SCALE GENOMIC DNA]</scope>
    <source>
        <strain evidence="1 2">HuB4-4</strain>
    </source>
</reference>
<dbReference type="Proteomes" id="UP000014009">
    <property type="component" value="Unassembled WGS sequence"/>
</dbReference>
<dbReference type="EMBL" id="AHEF01000102">
    <property type="protein sequence ID" value="EOP79333.1"/>
    <property type="molecule type" value="Genomic_DNA"/>
</dbReference>
<evidence type="ECO:0000313" key="2">
    <source>
        <dbReference type="Proteomes" id="UP000014009"/>
    </source>
</evidence>